<dbReference type="RefSeq" id="WP_035725040.1">
    <property type="nucleotide sequence ID" value="NZ_BAVS01000025.1"/>
</dbReference>
<name>W4VNS3_9BACI</name>
<gene>
    <name evidence="1" type="ORF">JCM21714_3633</name>
</gene>
<reference evidence="1 2" key="1">
    <citation type="journal article" date="2014" name="Genome Announc.">
        <title>Draft Genome Sequence of the Boron-Tolerant and Moderately Halotolerant Bacterium Gracilibacillus boraciitolerans JCM 21714T.</title>
        <authorList>
            <person name="Ahmed I."/>
            <person name="Oshima K."/>
            <person name="Suda W."/>
            <person name="Kitamura K."/>
            <person name="Iida T."/>
            <person name="Ohmori Y."/>
            <person name="Fujiwara T."/>
            <person name="Hattori M."/>
            <person name="Ohkuma M."/>
        </authorList>
    </citation>
    <scope>NUCLEOTIDE SEQUENCE [LARGE SCALE GENOMIC DNA]</scope>
    <source>
        <strain evidence="1 2">JCM 21714</strain>
    </source>
</reference>
<keyword evidence="2" id="KW-1185">Reference proteome</keyword>
<evidence type="ECO:0000313" key="2">
    <source>
        <dbReference type="Proteomes" id="UP000019102"/>
    </source>
</evidence>
<dbReference type="OrthoDB" id="2968217at2"/>
<dbReference type="PROSITE" id="PS51257">
    <property type="entry name" value="PROKAR_LIPOPROTEIN"/>
    <property type="match status" value="1"/>
</dbReference>
<evidence type="ECO:0008006" key="3">
    <source>
        <dbReference type="Google" id="ProtNLM"/>
    </source>
</evidence>
<comment type="caution">
    <text evidence="1">The sequence shown here is derived from an EMBL/GenBank/DDBJ whole genome shotgun (WGS) entry which is preliminary data.</text>
</comment>
<accession>W4VNS3</accession>
<protein>
    <recommendedName>
        <fullName evidence="3">Lipoprotein</fullName>
    </recommendedName>
</protein>
<proteinExistence type="predicted"/>
<dbReference type="AlphaFoldDB" id="W4VNS3"/>
<dbReference type="eggNOG" id="ENOG5034BPS">
    <property type="taxonomic scope" value="Bacteria"/>
</dbReference>
<dbReference type="STRING" id="1298598.JCM21714_3633"/>
<organism evidence="1 2">
    <name type="scientific">Gracilibacillus boraciitolerans JCM 21714</name>
    <dbReference type="NCBI Taxonomy" id="1298598"/>
    <lineage>
        <taxon>Bacteria</taxon>
        <taxon>Bacillati</taxon>
        <taxon>Bacillota</taxon>
        <taxon>Bacilli</taxon>
        <taxon>Bacillales</taxon>
        <taxon>Bacillaceae</taxon>
        <taxon>Gracilibacillus</taxon>
    </lineage>
</organism>
<evidence type="ECO:0000313" key="1">
    <source>
        <dbReference type="EMBL" id="GAE94473.1"/>
    </source>
</evidence>
<dbReference type="Proteomes" id="UP000019102">
    <property type="component" value="Unassembled WGS sequence"/>
</dbReference>
<dbReference type="EMBL" id="BAVS01000025">
    <property type="protein sequence ID" value="GAE94473.1"/>
    <property type="molecule type" value="Genomic_DNA"/>
</dbReference>
<sequence length="166" mass="18727">MKNILKIAVITTVITLVACSSPEAEAIVDYHDGYIKNVSDKVEEIDTINEKSLTSATYEQAYAIQKEELLPIINAIKEYMHSNEPEDESVTKYHNLRLKQVNTWIEGFEIQLDALEKLTAEEIFESELNELIAGAQTKISESFELAAQAEAELESLVSEYNLEVIE</sequence>